<accession>X0VAE1</accession>
<dbReference type="EMBL" id="BARS01020525">
    <property type="protein sequence ID" value="GAG08307.1"/>
    <property type="molecule type" value="Genomic_DNA"/>
</dbReference>
<evidence type="ECO:0000313" key="1">
    <source>
        <dbReference type="EMBL" id="GAG08307.1"/>
    </source>
</evidence>
<feature type="non-terminal residue" evidence="1">
    <location>
        <position position="1"/>
    </location>
</feature>
<sequence length="37" mass="4422">GKKKVLFKVDSYRVLKYIKIIVKTNKNPIKNYKIRQG</sequence>
<organism evidence="1">
    <name type="scientific">marine sediment metagenome</name>
    <dbReference type="NCBI Taxonomy" id="412755"/>
    <lineage>
        <taxon>unclassified sequences</taxon>
        <taxon>metagenomes</taxon>
        <taxon>ecological metagenomes</taxon>
    </lineage>
</organism>
<name>X0VAE1_9ZZZZ</name>
<proteinExistence type="predicted"/>
<protein>
    <submittedName>
        <fullName evidence="1">Uncharacterized protein</fullName>
    </submittedName>
</protein>
<dbReference type="AlphaFoldDB" id="X0VAE1"/>
<gene>
    <name evidence="1" type="ORF">S01H1_33084</name>
</gene>
<reference evidence="1" key="1">
    <citation type="journal article" date="2014" name="Front. Microbiol.">
        <title>High frequency of phylogenetically diverse reductive dehalogenase-homologous genes in deep subseafloor sedimentary metagenomes.</title>
        <authorList>
            <person name="Kawai M."/>
            <person name="Futagami T."/>
            <person name="Toyoda A."/>
            <person name="Takaki Y."/>
            <person name="Nishi S."/>
            <person name="Hori S."/>
            <person name="Arai W."/>
            <person name="Tsubouchi T."/>
            <person name="Morono Y."/>
            <person name="Uchiyama I."/>
            <person name="Ito T."/>
            <person name="Fujiyama A."/>
            <person name="Inagaki F."/>
            <person name="Takami H."/>
        </authorList>
    </citation>
    <scope>NUCLEOTIDE SEQUENCE</scope>
    <source>
        <strain evidence="1">Expedition CK06-06</strain>
    </source>
</reference>
<comment type="caution">
    <text evidence="1">The sequence shown here is derived from an EMBL/GenBank/DDBJ whole genome shotgun (WGS) entry which is preliminary data.</text>
</comment>